<sequence>MAGDLGDGLAGGGDDPMEEYEMMGEAEDDDALLGDEDDIVRVIPLDDDNSLGHSQAPQEISGDEEMQDSDDDDGDEEAGEVLSESQLVRACNDEVYTVTCFRNWLVVGGKNDQAVLYRLDNLSEPILTIDGHKDSVICAEFNGRGRLLATGDMSGLIIVSDPVQPKKCYTIEDCEELSWMKWHFSADILLAGGRNGIWMWLITLDGVQQTKTYFCGSVARSTDGSLLNDGRRLISCYEDGSVRIWSLKDEKSMSITTGAQDATRLDTHHSLSLAIVGDTAGHCFLVSTDTAKVLKVFNVHEGSEHGCGSIECVRFHPGDMRWFAVGTNFGRFAIYDFATGTLRHVLLDNEEAVVDCKWYQPGPGQQYRLIAAQYDGTVTTWSSAADNTTALVCVHLTLSYLYWGGQTVIKRCGCLVRMAVFTCF</sequence>
<feature type="compositionally biased region" description="Gly residues" evidence="4">
    <location>
        <begin position="1"/>
        <end position="14"/>
    </location>
</feature>
<feature type="compositionally biased region" description="Acidic residues" evidence="4">
    <location>
        <begin position="15"/>
        <end position="38"/>
    </location>
</feature>
<dbReference type="EMBL" id="UYRT01079229">
    <property type="protein sequence ID" value="VDN20261.1"/>
    <property type="molecule type" value="Genomic_DNA"/>
</dbReference>
<gene>
    <name evidence="5" type="ORF">GPUH_LOCUS12325</name>
</gene>
<evidence type="ECO:0000313" key="5">
    <source>
        <dbReference type="EMBL" id="VDN20261.1"/>
    </source>
</evidence>
<keyword evidence="6" id="KW-1185">Reference proteome</keyword>
<evidence type="ECO:0000256" key="2">
    <source>
        <dbReference type="ARBA" id="ARBA00022737"/>
    </source>
</evidence>
<dbReference type="WBParaSite" id="GPUH_0001233901-mRNA-1">
    <property type="protein sequence ID" value="GPUH_0001233901-mRNA-1"/>
    <property type="gene ID" value="GPUH_0001233901"/>
</dbReference>
<organism evidence="7">
    <name type="scientific">Gongylonema pulchrum</name>
    <dbReference type="NCBI Taxonomy" id="637853"/>
    <lineage>
        <taxon>Eukaryota</taxon>
        <taxon>Metazoa</taxon>
        <taxon>Ecdysozoa</taxon>
        <taxon>Nematoda</taxon>
        <taxon>Chromadorea</taxon>
        <taxon>Rhabditida</taxon>
        <taxon>Spirurina</taxon>
        <taxon>Spiruromorpha</taxon>
        <taxon>Spiruroidea</taxon>
        <taxon>Gongylonematidae</taxon>
        <taxon>Gongylonema</taxon>
    </lineage>
</organism>
<dbReference type="PANTHER" id="PTHR19857">
    <property type="entry name" value="MITOCHONDRIAL DIVISION PROTEIN 1-RELATED"/>
    <property type="match status" value="1"/>
</dbReference>
<evidence type="ECO:0000256" key="3">
    <source>
        <dbReference type="PROSITE-ProRule" id="PRU00221"/>
    </source>
</evidence>
<evidence type="ECO:0000256" key="4">
    <source>
        <dbReference type="SAM" id="MobiDB-lite"/>
    </source>
</evidence>
<dbReference type="PANTHER" id="PTHR19857:SF8">
    <property type="entry name" value="ANGIO-ASSOCIATED MIGRATORY CELL PROTEIN"/>
    <property type="match status" value="1"/>
</dbReference>
<name>A0A183DUD4_9BILA</name>
<dbReference type="SUPFAM" id="SSF50978">
    <property type="entry name" value="WD40 repeat-like"/>
    <property type="match status" value="1"/>
</dbReference>
<dbReference type="InterPro" id="IPR015943">
    <property type="entry name" value="WD40/YVTN_repeat-like_dom_sf"/>
</dbReference>
<evidence type="ECO:0000256" key="1">
    <source>
        <dbReference type="ARBA" id="ARBA00022574"/>
    </source>
</evidence>
<reference evidence="5 6" key="2">
    <citation type="submission" date="2018-11" db="EMBL/GenBank/DDBJ databases">
        <authorList>
            <consortium name="Pathogen Informatics"/>
        </authorList>
    </citation>
    <scope>NUCLEOTIDE SEQUENCE [LARGE SCALE GENOMIC DNA]</scope>
</reference>
<dbReference type="InterPro" id="IPR036322">
    <property type="entry name" value="WD40_repeat_dom_sf"/>
</dbReference>
<evidence type="ECO:0000313" key="6">
    <source>
        <dbReference type="Proteomes" id="UP000271098"/>
    </source>
</evidence>
<feature type="region of interest" description="Disordered" evidence="4">
    <location>
        <begin position="1"/>
        <end position="79"/>
    </location>
</feature>
<reference evidence="7" key="1">
    <citation type="submission" date="2016-06" db="UniProtKB">
        <authorList>
            <consortium name="WormBaseParasite"/>
        </authorList>
    </citation>
    <scope>IDENTIFICATION</scope>
</reference>
<feature type="compositionally biased region" description="Acidic residues" evidence="4">
    <location>
        <begin position="61"/>
        <end position="79"/>
    </location>
</feature>
<dbReference type="Proteomes" id="UP000271098">
    <property type="component" value="Unassembled WGS sequence"/>
</dbReference>
<dbReference type="PROSITE" id="PS50082">
    <property type="entry name" value="WD_REPEATS_2"/>
    <property type="match status" value="1"/>
</dbReference>
<protein>
    <submittedName>
        <fullName evidence="7">WD_REPEATS_REGION domain-containing protein</fullName>
    </submittedName>
</protein>
<evidence type="ECO:0000313" key="7">
    <source>
        <dbReference type="WBParaSite" id="GPUH_0001233901-mRNA-1"/>
    </source>
</evidence>
<feature type="repeat" description="WD" evidence="3">
    <location>
        <begin position="229"/>
        <end position="255"/>
    </location>
</feature>
<keyword evidence="2" id="KW-0677">Repeat</keyword>
<proteinExistence type="predicted"/>
<dbReference type="AlphaFoldDB" id="A0A183DUD4"/>
<dbReference type="OrthoDB" id="586585at2759"/>
<accession>A0A183DUD4</accession>
<dbReference type="SMART" id="SM00320">
    <property type="entry name" value="WD40"/>
    <property type="match status" value="6"/>
</dbReference>
<dbReference type="Pfam" id="PF00400">
    <property type="entry name" value="WD40"/>
    <property type="match status" value="2"/>
</dbReference>
<dbReference type="InterPro" id="IPR001680">
    <property type="entry name" value="WD40_rpt"/>
</dbReference>
<dbReference type="InterPro" id="IPR051179">
    <property type="entry name" value="WD_repeat_multifunction"/>
</dbReference>
<dbReference type="Gene3D" id="2.130.10.10">
    <property type="entry name" value="YVTN repeat-like/Quinoprotein amine dehydrogenase"/>
    <property type="match status" value="1"/>
</dbReference>
<keyword evidence="1 3" id="KW-0853">WD repeat</keyword>